<dbReference type="AlphaFoldDB" id="A0A645EQ55"/>
<dbReference type="InterPro" id="IPR003607">
    <property type="entry name" value="HD/PDEase_dom"/>
</dbReference>
<dbReference type="SUPFAM" id="SSF109604">
    <property type="entry name" value="HD-domain/PDEase-like"/>
    <property type="match status" value="1"/>
</dbReference>
<dbReference type="SMART" id="SM00471">
    <property type="entry name" value="HDc"/>
    <property type="match status" value="1"/>
</dbReference>
<sequence>MPQTGNTEAHELLDMIKEACVRYNENNRSRSPEINISMGYSTIEEELELVEDAMKTANEYMRNRKLFSQQSSYSDIISSIMTTVYEKSQETEKHAERLAELTTKTGRMLNLMEKDLGELQLLGMLHDIGKIGIDDKILNKPGKLTEEEWVIMKRHPEIGYRIAKASHKLSRIADYILSHHERWDGAGYPKGLKGEDIPLLSRILAVADAYDAMTEDRVYRKAMSKKQAIEEIKKNSGSQFDPLIAKIFIESVLMEEDCLPPGK</sequence>
<feature type="domain" description="HD-GYP" evidence="1">
    <location>
        <begin position="69"/>
        <end position="263"/>
    </location>
</feature>
<organism evidence="2">
    <name type="scientific">bioreactor metagenome</name>
    <dbReference type="NCBI Taxonomy" id="1076179"/>
    <lineage>
        <taxon>unclassified sequences</taxon>
        <taxon>metagenomes</taxon>
        <taxon>ecological metagenomes</taxon>
    </lineage>
</organism>
<dbReference type="PROSITE" id="PS51832">
    <property type="entry name" value="HD_GYP"/>
    <property type="match status" value="1"/>
</dbReference>
<gene>
    <name evidence="2" type="ORF">SDC9_150632</name>
</gene>
<dbReference type="PANTHER" id="PTHR43155">
    <property type="entry name" value="CYCLIC DI-GMP PHOSPHODIESTERASE PA4108-RELATED"/>
    <property type="match status" value="1"/>
</dbReference>
<dbReference type="Pfam" id="PF13487">
    <property type="entry name" value="HD_5"/>
    <property type="match status" value="1"/>
</dbReference>
<name>A0A645EQ55_9ZZZZ</name>
<comment type="caution">
    <text evidence="2">The sequence shown here is derived from an EMBL/GenBank/DDBJ whole genome shotgun (WGS) entry which is preliminary data.</text>
</comment>
<evidence type="ECO:0000313" key="2">
    <source>
        <dbReference type="EMBL" id="MPN03402.1"/>
    </source>
</evidence>
<dbReference type="PANTHER" id="PTHR43155:SF2">
    <property type="entry name" value="CYCLIC DI-GMP PHOSPHODIESTERASE PA4108"/>
    <property type="match status" value="1"/>
</dbReference>
<accession>A0A645EQ55</accession>
<dbReference type="Gene3D" id="1.10.3210.10">
    <property type="entry name" value="Hypothetical protein af1432"/>
    <property type="match status" value="1"/>
</dbReference>
<protein>
    <recommendedName>
        <fullName evidence="1">HD-GYP domain-containing protein</fullName>
    </recommendedName>
</protein>
<dbReference type="EMBL" id="VSSQ01049320">
    <property type="protein sequence ID" value="MPN03402.1"/>
    <property type="molecule type" value="Genomic_DNA"/>
</dbReference>
<dbReference type="InterPro" id="IPR037522">
    <property type="entry name" value="HD_GYP_dom"/>
</dbReference>
<dbReference type="CDD" id="cd00077">
    <property type="entry name" value="HDc"/>
    <property type="match status" value="1"/>
</dbReference>
<evidence type="ECO:0000259" key="1">
    <source>
        <dbReference type="PROSITE" id="PS51832"/>
    </source>
</evidence>
<reference evidence="2" key="1">
    <citation type="submission" date="2019-08" db="EMBL/GenBank/DDBJ databases">
        <authorList>
            <person name="Kucharzyk K."/>
            <person name="Murdoch R.W."/>
            <person name="Higgins S."/>
            <person name="Loffler F."/>
        </authorList>
    </citation>
    <scope>NUCLEOTIDE SEQUENCE</scope>
</reference>
<proteinExistence type="predicted"/>